<evidence type="ECO:0000313" key="2">
    <source>
        <dbReference type="Proteomes" id="UP000053989"/>
    </source>
</evidence>
<dbReference type="AlphaFoldDB" id="A0A0C2YM20"/>
<gene>
    <name evidence="1" type="ORF">SCLCIDRAFT_1225077</name>
</gene>
<organism evidence="1 2">
    <name type="scientific">Scleroderma citrinum Foug A</name>
    <dbReference type="NCBI Taxonomy" id="1036808"/>
    <lineage>
        <taxon>Eukaryota</taxon>
        <taxon>Fungi</taxon>
        <taxon>Dikarya</taxon>
        <taxon>Basidiomycota</taxon>
        <taxon>Agaricomycotina</taxon>
        <taxon>Agaricomycetes</taxon>
        <taxon>Agaricomycetidae</taxon>
        <taxon>Boletales</taxon>
        <taxon>Sclerodermatineae</taxon>
        <taxon>Sclerodermataceae</taxon>
        <taxon>Scleroderma</taxon>
    </lineage>
</organism>
<dbReference type="InParanoid" id="A0A0C2YM20"/>
<dbReference type="EMBL" id="KN822323">
    <property type="protein sequence ID" value="KIM50818.1"/>
    <property type="molecule type" value="Genomic_DNA"/>
</dbReference>
<dbReference type="HOGENOM" id="CLU_2943142_0_0_1"/>
<name>A0A0C2YM20_9AGAM</name>
<proteinExistence type="predicted"/>
<dbReference type="Proteomes" id="UP000053989">
    <property type="component" value="Unassembled WGS sequence"/>
</dbReference>
<protein>
    <submittedName>
        <fullName evidence="1">Uncharacterized protein</fullName>
    </submittedName>
</protein>
<keyword evidence="2" id="KW-1185">Reference proteome</keyword>
<reference evidence="2" key="2">
    <citation type="submission" date="2015-01" db="EMBL/GenBank/DDBJ databases">
        <title>Evolutionary Origins and Diversification of the Mycorrhizal Mutualists.</title>
        <authorList>
            <consortium name="DOE Joint Genome Institute"/>
            <consortium name="Mycorrhizal Genomics Consortium"/>
            <person name="Kohler A."/>
            <person name="Kuo A."/>
            <person name="Nagy L.G."/>
            <person name="Floudas D."/>
            <person name="Copeland A."/>
            <person name="Barry K.W."/>
            <person name="Cichocki N."/>
            <person name="Veneault-Fourrey C."/>
            <person name="LaButti K."/>
            <person name="Lindquist E.A."/>
            <person name="Lipzen A."/>
            <person name="Lundell T."/>
            <person name="Morin E."/>
            <person name="Murat C."/>
            <person name="Riley R."/>
            <person name="Ohm R."/>
            <person name="Sun H."/>
            <person name="Tunlid A."/>
            <person name="Henrissat B."/>
            <person name="Grigoriev I.V."/>
            <person name="Hibbett D.S."/>
            <person name="Martin F."/>
        </authorList>
    </citation>
    <scope>NUCLEOTIDE SEQUENCE [LARGE SCALE GENOMIC DNA]</scope>
    <source>
        <strain evidence="2">Foug A</strain>
    </source>
</reference>
<accession>A0A0C2YM20</accession>
<evidence type="ECO:0000313" key="1">
    <source>
        <dbReference type="EMBL" id="KIM50818.1"/>
    </source>
</evidence>
<reference evidence="1 2" key="1">
    <citation type="submission" date="2014-04" db="EMBL/GenBank/DDBJ databases">
        <authorList>
            <consortium name="DOE Joint Genome Institute"/>
            <person name="Kuo A."/>
            <person name="Kohler A."/>
            <person name="Nagy L.G."/>
            <person name="Floudas D."/>
            <person name="Copeland A."/>
            <person name="Barry K.W."/>
            <person name="Cichocki N."/>
            <person name="Veneault-Fourrey C."/>
            <person name="LaButti K."/>
            <person name="Lindquist E.A."/>
            <person name="Lipzen A."/>
            <person name="Lundell T."/>
            <person name="Morin E."/>
            <person name="Murat C."/>
            <person name="Sun H."/>
            <person name="Tunlid A."/>
            <person name="Henrissat B."/>
            <person name="Grigoriev I.V."/>
            <person name="Hibbett D.S."/>
            <person name="Martin F."/>
            <person name="Nordberg H.P."/>
            <person name="Cantor M.N."/>
            <person name="Hua S.X."/>
        </authorList>
    </citation>
    <scope>NUCLEOTIDE SEQUENCE [LARGE SCALE GENOMIC DNA]</scope>
    <source>
        <strain evidence="1 2">Foug A</strain>
    </source>
</reference>
<sequence>MFHDLQPLVKVNHWHGRGMWSKGLRQIWPHSSGAVQTFGLGGPGAMVNVSGRPAAGLTVQ</sequence>